<dbReference type="EMBL" id="JACEFO010001924">
    <property type="protein sequence ID" value="KAF8693516.1"/>
    <property type="molecule type" value="Genomic_DNA"/>
</dbReference>
<evidence type="ECO:0000313" key="8">
    <source>
        <dbReference type="Proteomes" id="UP000636709"/>
    </source>
</evidence>
<dbReference type="EMBL" id="JACEFO010002677">
    <property type="protein sequence ID" value="KAF8651536.1"/>
    <property type="molecule type" value="Genomic_DNA"/>
</dbReference>
<dbReference type="EMBL" id="JACEFO010001827">
    <property type="protein sequence ID" value="KAF8700340.1"/>
    <property type="molecule type" value="Genomic_DNA"/>
</dbReference>
<sequence>MSILLCSLDKSGIVVYLPKSPSFKLENR</sequence>
<protein>
    <submittedName>
        <fullName evidence="7">Uncharacterized protein</fullName>
    </submittedName>
</protein>
<evidence type="ECO:0000313" key="1">
    <source>
        <dbReference type="EMBL" id="KAF8651536.1"/>
    </source>
</evidence>
<keyword evidence="8" id="KW-1185">Reference proteome</keyword>
<evidence type="ECO:0000313" key="4">
    <source>
        <dbReference type="EMBL" id="KAF8700340.1"/>
    </source>
</evidence>
<evidence type="ECO:0000313" key="6">
    <source>
        <dbReference type="EMBL" id="KAF8722849.1"/>
    </source>
</evidence>
<name>A0A835FAY3_9POAL</name>
<evidence type="ECO:0000313" key="7">
    <source>
        <dbReference type="EMBL" id="KAF8733072.1"/>
    </source>
</evidence>
<evidence type="ECO:0000313" key="3">
    <source>
        <dbReference type="EMBL" id="KAF8693516.1"/>
    </source>
</evidence>
<dbReference type="EMBL" id="JACEFO010001669">
    <property type="protein sequence ID" value="KAF8722849.1"/>
    <property type="molecule type" value="Genomic_DNA"/>
</dbReference>
<dbReference type="EMBL" id="JACEFO010001603">
    <property type="protein sequence ID" value="KAF8733072.1"/>
    <property type="molecule type" value="Genomic_DNA"/>
</dbReference>
<evidence type="ECO:0000313" key="5">
    <source>
        <dbReference type="EMBL" id="KAF8719778.1"/>
    </source>
</evidence>
<comment type="caution">
    <text evidence="7">The sequence shown here is derived from an EMBL/GenBank/DDBJ whole genome shotgun (WGS) entry which is preliminary data.</text>
</comment>
<organism evidence="7 8">
    <name type="scientific">Digitaria exilis</name>
    <dbReference type="NCBI Taxonomy" id="1010633"/>
    <lineage>
        <taxon>Eukaryota</taxon>
        <taxon>Viridiplantae</taxon>
        <taxon>Streptophyta</taxon>
        <taxon>Embryophyta</taxon>
        <taxon>Tracheophyta</taxon>
        <taxon>Spermatophyta</taxon>
        <taxon>Magnoliopsida</taxon>
        <taxon>Liliopsida</taxon>
        <taxon>Poales</taxon>
        <taxon>Poaceae</taxon>
        <taxon>PACMAD clade</taxon>
        <taxon>Panicoideae</taxon>
        <taxon>Panicodae</taxon>
        <taxon>Paniceae</taxon>
        <taxon>Anthephorinae</taxon>
        <taxon>Digitaria</taxon>
    </lineage>
</organism>
<accession>A0A835FAY3</accession>
<dbReference type="Proteomes" id="UP000636709">
    <property type="component" value="Unassembled WGS sequence"/>
</dbReference>
<dbReference type="EMBL" id="JACEFO010002354">
    <property type="protein sequence ID" value="KAF8664021.1"/>
    <property type="molecule type" value="Genomic_DNA"/>
</dbReference>
<reference evidence="7" key="1">
    <citation type="submission" date="2020-07" db="EMBL/GenBank/DDBJ databases">
        <title>Genome sequence and genetic diversity analysis of an under-domesticated orphan crop, white fonio (Digitaria exilis).</title>
        <authorList>
            <person name="Bennetzen J.L."/>
            <person name="Chen S."/>
            <person name="Ma X."/>
            <person name="Wang X."/>
            <person name="Yssel A.E.J."/>
            <person name="Chaluvadi S.R."/>
            <person name="Johnson M."/>
            <person name="Gangashetty P."/>
            <person name="Hamidou F."/>
            <person name="Sanogo M.D."/>
            <person name="Zwaenepoel A."/>
            <person name="Wallace J."/>
            <person name="Van De Peer Y."/>
            <person name="Van Deynze A."/>
        </authorList>
    </citation>
    <scope>NUCLEOTIDE SEQUENCE</scope>
    <source>
        <tissue evidence="7">Leaves</tissue>
    </source>
</reference>
<dbReference type="AlphaFoldDB" id="A0A835FAY3"/>
<evidence type="ECO:0000313" key="2">
    <source>
        <dbReference type="EMBL" id="KAF8664021.1"/>
    </source>
</evidence>
<dbReference type="EMBL" id="JACEFO010001700">
    <property type="protein sequence ID" value="KAF8719778.1"/>
    <property type="molecule type" value="Genomic_DNA"/>
</dbReference>
<proteinExistence type="predicted"/>
<gene>
    <name evidence="7" type="ORF">HU200_015434</name>
    <name evidence="6" type="ORF">HU200_021979</name>
    <name evidence="5" type="ORF">HU200_024534</name>
    <name evidence="4" type="ORF">HU200_034272</name>
    <name evidence="3" type="ORF">HU200_038914</name>
    <name evidence="2" type="ORF">HU200_054927</name>
    <name evidence="1" type="ORF">HU200_063356</name>
</gene>